<evidence type="ECO:0000313" key="4">
    <source>
        <dbReference type="EMBL" id="QBK93625.1"/>
    </source>
</evidence>
<dbReference type="GO" id="GO:0003677">
    <property type="term" value="F:DNA binding"/>
    <property type="evidence" value="ECO:0007669"/>
    <property type="project" value="InterPro"/>
</dbReference>
<dbReference type="Gene3D" id="3.40.50.300">
    <property type="entry name" value="P-loop containing nucleotide triphosphate hydrolases"/>
    <property type="match status" value="2"/>
</dbReference>
<dbReference type="GO" id="GO:0016787">
    <property type="term" value="F:hydrolase activity"/>
    <property type="evidence" value="ECO:0007669"/>
    <property type="project" value="InterPro"/>
</dbReference>
<feature type="compositionally biased region" description="Basic and acidic residues" evidence="1">
    <location>
        <begin position="163"/>
        <end position="183"/>
    </location>
</feature>
<dbReference type="PROSITE" id="PS51192">
    <property type="entry name" value="HELICASE_ATP_BIND_1"/>
    <property type="match status" value="1"/>
</dbReference>
<feature type="compositionally biased region" description="Basic and acidic residues" evidence="1">
    <location>
        <begin position="132"/>
        <end position="144"/>
    </location>
</feature>
<dbReference type="InterPro" id="IPR027417">
    <property type="entry name" value="P-loop_NTPase"/>
</dbReference>
<feature type="domain" description="Helicase C-terminal" evidence="3">
    <location>
        <begin position="502"/>
        <end position="661"/>
    </location>
</feature>
<sequence>MFGDPDEKSDVISIFQEELSSKKNRPGGLESLAIQLNKLERMDYQDRYDAILDWLTGIPTFEEITGQAEEKYINWGLRFFNLYKRYSPKPWTSVEDAQAWLDQYPDQEHEVIRMAERKYNVPKLGVRWEDTEPPRIEETSEPRRSISRTPPRKTVFRRSRTPPSERKEVSIPEEPPISRERRTPSVARIQRRPTQIKLFESQVEHYDNIVNILSTNVAYIDTSPTGSGKSYTTAKYAQEKRLTMFVVSPKSVIPIWENIAEIFGIDLEIAMSYATLIGRKGRFSHDYLTKKSDGYYAATDTLIELVNTGTLFVFDEMHNVKNTGSQLNSSHAIVRAVVESESDSRVALLSATPGEKKEHAKSIVKMLGITTQDVFAIYDKSTKIYDGLGILDVINEASDINRQETRRLVGRRVYNNTGVIEICFTLYVNIFKERLCTSIADTNLKDKLDAKSGYYNMYPEDIESIKEGAKELQKVFVVKKSKSVVGLTTALKTLEHGKFATMIRLALQKLREDPKAQVILYFWFIDSIEAAAEDLEDHNPLILYGQMDSEQRLDVEAKFQANNSQYRLLIAQPKVGGVGISLDDRYGDRPRWIFLVPTYYFSDLIQAQGRVARKSTVGKGHVRYVYSQAFPEETKILNNIVEKSKIAKELRCNVLEDERVYPGDFEKWYEPSHISADIPEL</sequence>
<protein>
    <submittedName>
        <fullName evidence="4">DEAD/SNF2-like helicase</fullName>
    </submittedName>
</protein>
<feature type="region of interest" description="Disordered" evidence="1">
    <location>
        <begin position="132"/>
        <end position="188"/>
    </location>
</feature>
<accession>A0A481ZDW0</accession>
<dbReference type="InterPro" id="IPR001650">
    <property type="entry name" value="Helicase_C-like"/>
</dbReference>
<dbReference type="SUPFAM" id="SSF52540">
    <property type="entry name" value="P-loop containing nucleoside triphosphate hydrolases"/>
    <property type="match status" value="2"/>
</dbReference>
<dbReference type="InterPro" id="IPR006935">
    <property type="entry name" value="Helicase/UvrB_N"/>
</dbReference>
<feature type="compositionally biased region" description="Basic residues" evidence="1">
    <location>
        <begin position="150"/>
        <end position="160"/>
    </location>
</feature>
<dbReference type="InterPro" id="IPR014001">
    <property type="entry name" value="Helicase_ATP-bd"/>
</dbReference>
<proteinExistence type="predicted"/>
<dbReference type="Pfam" id="PF00271">
    <property type="entry name" value="Helicase_C"/>
    <property type="match status" value="1"/>
</dbReference>
<dbReference type="GO" id="GO:0005524">
    <property type="term" value="F:ATP binding"/>
    <property type="evidence" value="ECO:0007669"/>
    <property type="project" value="InterPro"/>
</dbReference>
<keyword evidence="4" id="KW-0378">Hydrolase</keyword>
<dbReference type="GO" id="GO:0004386">
    <property type="term" value="F:helicase activity"/>
    <property type="evidence" value="ECO:0007669"/>
    <property type="project" value="UniProtKB-KW"/>
</dbReference>
<keyword evidence="4" id="KW-0547">Nucleotide-binding</keyword>
<evidence type="ECO:0000256" key="1">
    <source>
        <dbReference type="SAM" id="MobiDB-lite"/>
    </source>
</evidence>
<evidence type="ECO:0000259" key="2">
    <source>
        <dbReference type="PROSITE" id="PS51192"/>
    </source>
</evidence>
<dbReference type="PROSITE" id="PS51194">
    <property type="entry name" value="HELICASE_CTER"/>
    <property type="match status" value="1"/>
</dbReference>
<keyword evidence="4" id="KW-0347">Helicase</keyword>
<keyword evidence="4" id="KW-0067">ATP-binding</keyword>
<reference evidence="4" key="1">
    <citation type="journal article" date="2019" name="MBio">
        <title>Virus Genomes from Deep Sea Sediments Expand the Ocean Megavirome and Support Independent Origins of Viral Gigantism.</title>
        <authorList>
            <person name="Backstrom D."/>
            <person name="Yutin N."/>
            <person name="Jorgensen S.L."/>
            <person name="Dharamshi J."/>
            <person name="Homa F."/>
            <person name="Zaremba-Niedwiedzka K."/>
            <person name="Spang A."/>
            <person name="Wolf Y.I."/>
            <person name="Koonin E.V."/>
            <person name="Ettema T.J."/>
        </authorList>
    </citation>
    <scope>NUCLEOTIDE SEQUENCE</scope>
</reference>
<name>A0A481ZDW0_9VIRU</name>
<dbReference type="Pfam" id="PF04851">
    <property type="entry name" value="ResIII"/>
    <property type="match status" value="1"/>
</dbReference>
<organism evidence="4">
    <name type="scientific">Pithovirus LCPAC404</name>
    <dbReference type="NCBI Taxonomy" id="2506597"/>
    <lineage>
        <taxon>Viruses</taxon>
        <taxon>Pithoviruses</taxon>
    </lineage>
</organism>
<gene>
    <name evidence="4" type="ORF">LCPAC404_03290</name>
</gene>
<evidence type="ECO:0000259" key="3">
    <source>
        <dbReference type="PROSITE" id="PS51194"/>
    </source>
</evidence>
<dbReference type="EMBL" id="MK500600">
    <property type="protein sequence ID" value="QBK93625.1"/>
    <property type="molecule type" value="Genomic_DNA"/>
</dbReference>
<feature type="domain" description="Helicase ATP-binding" evidence="2">
    <location>
        <begin position="210"/>
        <end position="371"/>
    </location>
</feature>